<dbReference type="GO" id="GO:0006406">
    <property type="term" value="P:mRNA export from nucleus"/>
    <property type="evidence" value="ECO:0007669"/>
    <property type="project" value="TreeGrafter"/>
</dbReference>
<keyword evidence="4 7" id="KW-0811">Translocation</keyword>
<comment type="subunit">
    <text evidence="7">Part of the nuclear pore complex (NPC).</text>
</comment>
<keyword evidence="5 7" id="KW-0906">Nuclear pore complex</keyword>
<keyword evidence="7" id="KW-0472">Membrane</keyword>
<evidence type="ECO:0000256" key="5">
    <source>
        <dbReference type="ARBA" id="ARBA00023132"/>
    </source>
</evidence>
<evidence type="ECO:0000256" key="4">
    <source>
        <dbReference type="ARBA" id="ARBA00023010"/>
    </source>
</evidence>
<evidence type="ECO:0000256" key="7">
    <source>
        <dbReference type="RuleBase" id="RU365072"/>
    </source>
</evidence>
<comment type="similarity">
    <text evidence="7">Belongs to the nucleoporin Nup84/Nup107 family.</text>
</comment>
<gene>
    <name evidence="9" type="ORF">IV203_017296</name>
</gene>
<keyword evidence="3" id="KW-0653">Protein transport</keyword>
<evidence type="ECO:0000256" key="1">
    <source>
        <dbReference type="ARBA" id="ARBA00022448"/>
    </source>
</evidence>
<dbReference type="EMBL" id="JAGRRH010000020">
    <property type="protein sequence ID" value="KAG7348591.1"/>
    <property type="molecule type" value="Genomic_DNA"/>
</dbReference>
<evidence type="ECO:0000256" key="3">
    <source>
        <dbReference type="ARBA" id="ARBA00022927"/>
    </source>
</evidence>
<dbReference type="Pfam" id="PF04121">
    <property type="entry name" value="Nup84_Nup100"/>
    <property type="match status" value="1"/>
</dbReference>
<dbReference type="GO" id="GO:0006606">
    <property type="term" value="P:protein import into nucleus"/>
    <property type="evidence" value="ECO:0007669"/>
    <property type="project" value="TreeGrafter"/>
</dbReference>
<feature type="region of interest" description="Disordered" evidence="8">
    <location>
        <begin position="85"/>
        <end position="146"/>
    </location>
</feature>
<comment type="caution">
    <text evidence="9">The sequence shown here is derived from an EMBL/GenBank/DDBJ whole genome shotgun (WGS) entry which is preliminary data.</text>
</comment>
<evidence type="ECO:0000313" key="9">
    <source>
        <dbReference type="EMBL" id="KAG7348591.1"/>
    </source>
</evidence>
<evidence type="ECO:0000256" key="6">
    <source>
        <dbReference type="ARBA" id="ARBA00023242"/>
    </source>
</evidence>
<dbReference type="Proteomes" id="UP000693970">
    <property type="component" value="Unassembled WGS sequence"/>
</dbReference>
<evidence type="ECO:0000313" key="10">
    <source>
        <dbReference type="Proteomes" id="UP000693970"/>
    </source>
</evidence>
<keyword evidence="6 7" id="KW-0539">Nucleus</keyword>
<sequence length="1090" mass="123056">MPTQQQQQQQQQHQSGESVLHVQELAERALTAIEADAEMVLLNSNPDGESLQAEDTNSNNNDMMTFYEELVKGPGPTAVVLPSDTVMGDRDNNKTTPKHTPVLLQRSPTPIMSNSSSSLKNMYQQYAPNDDDDDDYDNKNNDTAMAMDTEPAPVETPMLQRNSPFYKQQQQQQQNNNTPQTTTARMFANAAMAIPSVIPGSPSLNEESFKQYYNSLLDYLHLQRRINRQQQLVMAEDRLTGTMTDLSTTTTTASLSTGLVPPLSDQKTQAQVAFFKDLASHCYSMATKDSKMIEEGHTWNLLAHLRSLGLDALLWADDSSSTVQNETFVDMELRRITNQVDSTSKEIYDALSSSKCMPLRRIQRLVDWAQSCVGRESKSIKEKLPQPTSWTNPVDLTKIDTPQNTDPRIKILMQVCLHEILQGNVEEACRLAQAHGCGHMTIAWEGGQPHGYEINADHKAQLVRKKEIGNERRFLWKYMNGTTGRQFLERSKGLQQNSNSTLLEESAMRTILTNDFQSSLQNPVINRSWTKSICVILKGGWERVVDEALHRHNTNRRRRPGPAYPGTQFEKQELALLEMSKELAGMKGSQITALLASTIASTSSKQSDFDERDVFSYKSSIMAFIVGKSALYNLCTNYCSKFLQTFKQDFLGQDTVEDDQAIQLLRFMTHLLLYLDSIDLPVNDLTVQKNAVLFQYVMYLNSRSDLRDMLPLYVSFLPDVTILEFYPTILAHISNLAERKQVLDQIHDLMPTLMLPLLRKVVRILLGTTTSLQYGNDLDHIKCNSIQWLLQRDEHFGDALICSNIYMRQLLLDDDDKIDVAMDFLDSYLPSDLVLQVQDLQEHNPVLANEAGYLDRVKSATVEHQAYGDYLDAYRAFGDFKDTLDDALSNATRNVAVDLSNLHLGDSNSKSHPLSQRDWVRQMKELVANVADAAGKARVALYKVLAHPGGWLSLDPTTDLDISSSGVGEEQRRQQDLEKIRARHLVLAVGLYHQVCQDAAMFMSRVLDNAGTFGLDRNEVLPMLDYEVSKGLEESKSTVAPSYWYNHAKNLINIVANDAHGIYTVFPHWELTELVRKIADMVAEELLNNP</sequence>
<dbReference type="GO" id="GO:0031080">
    <property type="term" value="C:nuclear pore outer ring"/>
    <property type="evidence" value="ECO:0007669"/>
    <property type="project" value="TreeGrafter"/>
</dbReference>
<name>A0A9K3KS21_9STRA</name>
<dbReference type="PANTHER" id="PTHR13003:SF2">
    <property type="entry name" value="NUCLEAR PORE COMPLEX PROTEIN NUP107"/>
    <property type="match status" value="1"/>
</dbReference>
<proteinExistence type="inferred from homology"/>
<evidence type="ECO:0000256" key="2">
    <source>
        <dbReference type="ARBA" id="ARBA00022816"/>
    </source>
</evidence>
<comment type="function">
    <text evidence="7">Functions as a component of the nuclear pore complex (NPC).</text>
</comment>
<dbReference type="GO" id="GO:0031965">
    <property type="term" value="C:nuclear membrane"/>
    <property type="evidence" value="ECO:0007669"/>
    <property type="project" value="UniProtKB-SubCell"/>
</dbReference>
<evidence type="ECO:0000256" key="8">
    <source>
        <dbReference type="SAM" id="MobiDB-lite"/>
    </source>
</evidence>
<reference evidence="9" key="2">
    <citation type="submission" date="2021-04" db="EMBL/GenBank/DDBJ databases">
        <authorList>
            <person name="Podell S."/>
        </authorList>
    </citation>
    <scope>NUCLEOTIDE SEQUENCE</scope>
    <source>
        <strain evidence="9">Hildebrandi</strain>
    </source>
</reference>
<keyword evidence="2" id="KW-0509">mRNA transport</keyword>
<dbReference type="OrthoDB" id="48343at2759"/>
<dbReference type="GO" id="GO:0017056">
    <property type="term" value="F:structural constituent of nuclear pore"/>
    <property type="evidence" value="ECO:0007669"/>
    <property type="project" value="UniProtKB-UniRule"/>
</dbReference>
<dbReference type="AlphaFoldDB" id="A0A9K3KS21"/>
<reference evidence="9" key="1">
    <citation type="journal article" date="2021" name="Sci. Rep.">
        <title>Diploid genomic architecture of Nitzschia inconspicua, an elite biomass production diatom.</title>
        <authorList>
            <person name="Oliver A."/>
            <person name="Podell S."/>
            <person name="Pinowska A."/>
            <person name="Traller J.C."/>
            <person name="Smith S.R."/>
            <person name="McClure R."/>
            <person name="Beliaev A."/>
            <person name="Bohutskyi P."/>
            <person name="Hill E.A."/>
            <person name="Rabines A."/>
            <person name="Zheng H."/>
            <person name="Allen L.Z."/>
            <person name="Kuo A."/>
            <person name="Grigoriev I.V."/>
            <person name="Allen A.E."/>
            <person name="Hazlebeck D."/>
            <person name="Allen E.E."/>
        </authorList>
    </citation>
    <scope>NUCLEOTIDE SEQUENCE</scope>
    <source>
        <strain evidence="9">Hildebrandi</strain>
    </source>
</reference>
<accession>A0A9K3KS21</accession>
<dbReference type="GO" id="GO:0000973">
    <property type="term" value="P:post-transcriptional tethering of RNA polymerase II gene DNA at nuclear periphery"/>
    <property type="evidence" value="ECO:0007669"/>
    <property type="project" value="TreeGrafter"/>
</dbReference>
<dbReference type="PANTHER" id="PTHR13003">
    <property type="entry name" value="NUP107-RELATED"/>
    <property type="match status" value="1"/>
</dbReference>
<organism evidence="9 10">
    <name type="scientific">Nitzschia inconspicua</name>
    <dbReference type="NCBI Taxonomy" id="303405"/>
    <lineage>
        <taxon>Eukaryota</taxon>
        <taxon>Sar</taxon>
        <taxon>Stramenopiles</taxon>
        <taxon>Ochrophyta</taxon>
        <taxon>Bacillariophyta</taxon>
        <taxon>Bacillariophyceae</taxon>
        <taxon>Bacillariophycidae</taxon>
        <taxon>Bacillariales</taxon>
        <taxon>Bacillariaceae</taxon>
        <taxon>Nitzschia</taxon>
    </lineage>
</organism>
<keyword evidence="10" id="KW-1185">Reference proteome</keyword>
<protein>
    <recommendedName>
        <fullName evidence="7">Nuclear pore complex protein</fullName>
    </recommendedName>
</protein>
<keyword evidence="1 7" id="KW-0813">Transport</keyword>
<dbReference type="InterPro" id="IPR007252">
    <property type="entry name" value="Nup84/Nup107"/>
</dbReference>
<comment type="subcellular location">
    <subcellularLocation>
        <location evidence="7">Nucleus</location>
        <location evidence="7">Nuclear pore complex</location>
    </subcellularLocation>
    <subcellularLocation>
        <location evidence="7">Nucleus membrane</location>
    </subcellularLocation>
</comment>